<dbReference type="AlphaFoldDB" id="A0A542ZD19"/>
<dbReference type="InterPro" id="IPR036388">
    <property type="entry name" value="WH-like_DNA-bd_sf"/>
</dbReference>
<comment type="caution">
    <text evidence="6">The sequence shown here is derived from an EMBL/GenBank/DDBJ whole genome shotgun (WGS) entry which is preliminary data.</text>
</comment>
<sequence>MDTKLLEVFLTVVNAGSISAAARRLEFSQPTVSQQMKSLERIMGVELFTREGGRVELTAAGKTLQAHAESTLSAWHDVRDRVRESARRDEAISLSLGAFPSANAVLLPTALGRMVTAEPRLEVRVLDTEPPADFGLLRSGQCDALITFEERTITRKGVEDLAILREQNVLLVAEDHPLAGRESIALEEAAESSFVGGCPHCRQELVENCLRRGFHPQISVSSDDPGLTVALVRQGIGVAMRPALTVLGQVHPGVVALTIEDAPSREVSVQYLVQDEGPAGSVKETIADLHQHLRAVAGELADEWGWLTPL</sequence>
<keyword evidence="2" id="KW-0805">Transcription regulation</keyword>
<gene>
    <name evidence="6" type="ORF">FB460_2110</name>
</gene>
<evidence type="ECO:0000259" key="5">
    <source>
        <dbReference type="PROSITE" id="PS50931"/>
    </source>
</evidence>
<dbReference type="InterPro" id="IPR005119">
    <property type="entry name" value="LysR_subst-bd"/>
</dbReference>
<dbReference type="Pfam" id="PF03466">
    <property type="entry name" value="LysR_substrate"/>
    <property type="match status" value="1"/>
</dbReference>
<dbReference type="PROSITE" id="PS50931">
    <property type="entry name" value="HTH_LYSR"/>
    <property type="match status" value="1"/>
</dbReference>
<evidence type="ECO:0000256" key="4">
    <source>
        <dbReference type="ARBA" id="ARBA00023163"/>
    </source>
</evidence>
<dbReference type="GO" id="GO:0003677">
    <property type="term" value="F:DNA binding"/>
    <property type="evidence" value="ECO:0007669"/>
    <property type="project" value="UniProtKB-KW"/>
</dbReference>
<dbReference type="OrthoDB" id="4131546at2"/>
<proteinExistence type="inferred from homology"/>
<keyword evidence="7" id="KW-1185">Reference proteome</keyword>
<dbReference type="GO" id="GO:0032993">
    <property type="term" value="C:protein-DNA complex"/>
    <property type="evidence" value="ECO:0007669"/>
    <property type="project" value="TreeGrafter"/>
</dbReference>
<evidence type="ECO:0000313" key="7">
    <source>
        <dbReference type="Proteomes" id="UP000316196"/>
    </source>
</evidence>
<dbReference type="Proteomes" id="UP000316196">
    <property type="component" value="Unassembled WGS sequence"/>
</dbReference>
<dbReference type="PRINTS" id="PR00039">
    <property type="entry name" value="HTHLYSR"/>
</dbReference>
<keyword evidence="3 6" id="KW-0238">DNA-binding</keyword>
<dbReference type="PANTHER" id="PTHR30346">
    <property type="entry name" value="TRANSCRIPTIONAL DUAL REGULATOR HCAR-RELATED"/>
    <property type="match status" value="1"/>
</dbReference>
<dbReference type="FunFam" id="1.10.10.10:FF:000001">
    <property type="entry name" value="LysR family transcriptional regulator"/>
    <property type="match status" value="1"/>
</dbReference>
<dbReference type="InterPro" id="IPR036390">
    <property type="entry name" value="WH_DNA-bd_sf"/>
</dbReference>
<feature type="domain" description="HTH lysR-type" evidence="5">
    <location>
        <begin position="1"/>
        <end position="58"/>
    </location>
</feature>
<dbReference type="Gene3D" id="3.40.190.10">
    <property type="entry name" value="Periplasmic binding protein-like II"/>
    <property type="match status" value="2"/>
</dbReference>
<dbReference type="GO" id="GO:0003700">
    <property type="term" value="F:DNA-binding transcription factor activity"/>
    <property type="evidence" value="ECO:0007669"/>
    <property type="project" value="InterPro"/>
</dbReference>
<evidence type="ECO:0000256" key="1">
    <source>
        <dbReference type="ARBA" id="ARBA00009437"/>
    </source>
</evidence>
<dbReference type="PANTHER" id="PTHR30346:SF29">
    <property type="entry name" value="LYSR SUBSTRATE-BINDING"/>
    <property type="match status" value="1"/>
</dbReference>
<reference evidence="6 7" key="1">
    <citation type="submission" date="2019-06" db="EMBL/GenBank/DDBJ databases">
        <title>Sequencing the genomes of 1000 actinobacteria strains.</title>
        <authorList>
            <person name="Klenk H.-P."/>
        </authorList>
    </citation>
    <scope>NUCLEOTIDE SEQUENCE [LARGE SCALE GENOMIC DNA]</scope>
    <source>
        <strain evidence="6 7">DSM 8251</strain>
    </source>
</reference>
<name>A0A542ZD19_9ACTN</name>
<organism evidence="6 7">
    <name type="scientific">Propioniferax innocua</name>
    <dbReference type="NCBI Taxonomy" id="1753"/>
    <lineage>
        <taxon>Bacteria</taxon>
        <taxon>Bacillati</taxon>
        <taxon>Actinomycetota</taxon>
        <taxon>Actinomycetes</taxon>
        <taxon>Propionibacteriales</taxon>
        <taxon>Propionibacteriaceae</taxon>
        <taxon>Propioniferax</taxon>
    </lineage>
</organism>
<dbReference type="SUPFAM" id="SSF53850">
    <property type="entry name" value="Periplasmic binding protein-like II"/>
    <property type="match status" value="1"/>
</dbReference>
<evidence type="ECO:0000256" key="2">
    <source>
        <dbReference type="ARBA" id="ARBA00023015"/>
    </source>
</evidence>
<dbReference type="EMBL" id="VFOR01000002">
    <property type="protein sequence ID" value="TQL58253.1"/>
    <property type="molecule type" value="Genomic_DNA"/>
</dbReference>
<dbReference type="SUPFAM" id="SSF46785">
    <property type="entry name" value="Winged helix' DNA-binding domain"/>
    <property type="match status" value="1"/>
</dbReference>
<keyword evidence="4" id="KW-0804">Transcription</keyword>
<dbReference type="Pfam" id="PF00126">
    <property type="entry name" value="HTH_1"/>
    <property type="match status" value="1"/>
</dbReference>
<protein>
    <submittedName>
        <fullName evidence="6">DNA-binding transcriptional LysR family regulator</fullName>
    </submittedName>
</protein>
<comment type="similarity">
    <text evidence="1">Belongs to the LysR transcriptional regulatory family.</text>
</comment>
<accession>A0A542ZD19</accession>
<dbReference type="InterPro" id="IPR000847">
    <property type="entry name" value="LysR_HTH_N"/>
</dbReference>
<dbReference type="RefSeq" id="WP_142094060.1">
    <property type="nucleotide sequence ID" value="NZ_BAAAMD010000002.1"/>
</dbReference>
<evidence type="ECO:0000313" key="6">
    <source>
        <dbReference type="EMBL" id="TQL58253.1"/>
    </source>
</evidence>
<dbReference type="Gene3D" id="1.10.10.10">
    <property type="entry name" value="Winged helix-like DNA-binding domain superfamily/Winged helix DNA-binding domain"/>
    <property type="match status" value="1"/>
</dbReference>
<evidence type="ECO:0000256" key="3">
    <source>
        <dbReference type="ARBA" id="ARBA00023125"/>
    </source>
</evidence>